<reference evidence="3" key="1">
    <citation type="submission" date="2020-05" db="EMBL/GenBank/DDBJ databases">
        <title>Mycena genomes resolve the evolution of fungal bioluminescence.</title>
        <authorList>
            <person name="Tsai I.J."/>
        </authorList>
    </citation>
    <scope>NUCLEOTIDE SEQUENCE</scope>
    <source>
        <strain evidence="3">160909Yilan</strain>
    </source>
</reference>
<gene>
    <name evidence="3" type="ORF">MSAN_02009400</name>
</gene>
<feature type="chain" id="PRO_5034448076" evidence="1">
    <location>
        <begin position="27"/>
        <end position="325"/>
    </location>
</feature>
<keyword evidence="3" id="KW-0378">Hydrolase</keyword>
<dbReference type="PANTHER" id="PTHR43194">
    <property type="entry name" value="HYDROLASE ALPHA/BETA FOLD FAMILY"/>
    <property type="match status" value="1"/>
</dbReference>
<accession>A0A8H6XLA0</accession>
<dbReference type="InterPro" id="IPR029058">
    <property type="entry name" value="AB_hydrolase_fold"/>
</dbReference>
<evidence type="ECO:0000313" key="3">
    <source>
        <dbReference type="EMBL" id="KAF7342532.1"/>
    </source>
</evidence>
<evidence type="ECO:0000259" key="2">
    <source>
        <dbReference type="Pfam" id="PF12146"/>
    </source>
</evidence>
<dbReference type="SUPFAM" id="SSF53474">
    <property type="entry name" value="alpha/beta-Hydrolases"/>
    <property type="match status" value="1"/>
</dbReference>
<dbReference type="Proteomes" id="UP000623467">
    <property type="component" value="Unassembled WGS sequence"/>
</dbReference>
<dbReference type="EMBL" id="JACAZH010000025">
    <property type="protein sequence ID" value="KAF7342532.1"/>
    <property type="molecule type" value="Genomic_DNA"/>
</dbReference>
<feature type="domain" description="Serine aminopeptidase S33" evidence="2">
    <location>
        <begin position="126"/>
        <end position="274"/>
    </location>
</feature>
<organism evidence="3 4">
    <name type="scientific">Mycena sanguinolenta</name>
    <dbReference type="NCBI Taxonomy" id="230812"/>
    <lineage>
        <taxon>Eukaryota</taxon>
        <taxon>Fungi</taxon>
        <taxon>Dikarya</taxon>
        <taxon>Basidiomycota</taxon>
        <taxon>Agaricomycotina</taxon>
        <taxon>Agaricomycetes</taxon>
        <taxon>Agaricomycetidae</taxon>
        <taxon>Agaricales</taxon>
        <taxon>Marasmiineae</taxon>
        <taxon>Mycenaceae</taxon>
        <taxon>Mycena</taxon>
    </lineage>
</organism>
<keyword evidence="4" id="KW-1185">Reference proteome</keyword>
<dbReference type="OrthoDB" id="408373at2759"/>
<keyword evidence="1" id="KW-0732">Signal</keyword>
<sequence>MASSVSRYVWGALLVPSLLAASYVLASSPIVPKQLPAPTDPGFASLPLNSRARVIYPEDFIEGGAYVQLPMGRVRYWLTGPTFGKKATGFSYTTFMGGVTQMLPQDTAYDPQLYVVQLALLLQHLNWTRVRLVGYSMGGAIAASFVASFSALVEPDVVLIASGGAGSPNRSMLSKFRHWWFVEHRVKRRLATRIAQPDAETAIQEIVRLQAEHHRGYPRAVISSLHDGILTKLQWAFSSPAWRDRRVLLINGDRDSVIPPVAAQVLRQMLESAHASSPLEKSEGAPPEVVLVPVAGAAHDVTWTHTQEVTSAILGFWDSAGSTTG</sequence>
<dbReference type="GO" id="GO:0016787">
    <property type="term" value="F:hydrolase activity"/>
    <property type="evidence" value="ECO:0007669"/>
    <property type="project" value="UniProtKB-KW"/>
</dbReference>
<dbReference type="PANTHER" id="PTHR43194:SF2">
    <property type="entry name" value="PEROXISOMAL MEMBRANE PROTEIN LPX1"/>
    <property type="match status" value="1"/>
</dbReference>
<dbReference type="Gene3D" id="3.40.50.1820">
    <property type="entry name" value="alpha/beta hydrolase"/>
    <property type="match status" value="1"/>
</dbReference>
<dbReference type="Pfam" id="PF12146">
    <property type="entry name" value="Hydrolase_4"/>
    <property type="match status" value="1"/>
</dbReference>
<evidence type="ECO:0000313" key="4">
    <source>
        <dbReference type="Proteomes" id="UP000623467"/>
    </source>
</evidence>
<comment type="caution">
    <text evidence="3">The sequence shown here is derived from an EMBL/GenBank/DDBJ whole genome shotgun (WGS) entry which is preliminary data.</text>
</comment>
<evidence type="ECO:0000256" key="1">
    <source>
        <dbReference type="SAM" id="SignalP"/>
    </source>
</evidence>
<protein>
    <submittedName>
        <fullName evidence="3">Hydrolase-4 domain-containing protein</fullName>
    </submittedName>
</protein>
<dbReference type="InterPro" id="IPR022742">
    <property type="entry name" value="Hydrolase_4"/>
</dbReference>
<dbReference type="InterPro" id="IPR050228">
    <property type="entry name" value="Carboxylesterase_BioH"/>
</dbReference>
<feature type="signal peptide" evidence="1">
    <location>
        <begin position="1"/>
        <end position="26"/>
    </location>
</feature>
<proteinExistence type="predicted"/>
<dbReference type="AlphaFoldDB" id="A0A8H6XLA0"/>
<name>A0A8H6XLA0_9AGAR</name>